<reference evidence="1" key="2">
    <citation type="journal article" date="2020" name="Nat. Commun.">
        <title>Large-scale genome sequencing of mycorrhizal fungi provides insights into the early evolution of symbiotic traits.</title>
        <authorList>
            <person name="Miyauchi S."/>
            <person name="Kiss E."/>
            <person name="Kuo A."/>
            <person name="Drula E."/>
            <person name="Kohler A."/>
            <person name="Sanchez-Garcia M."/>
            <person name="Morin E."/>
            <person name="Andreopoulos B."/>
            <person name="Barry K.W."/>
            <person name="Bonito G."/>
            <person name="Buee M."/>
            <person name="Carver A."/>
            <person name="Chen C."/>
            <person name="Cichocki N."/>
            <person name="Clum A."/>
            <person name="Culley D."/>
            <person name="Crous P.W."/>
            <person name="Fauchery L."/>
            <person name="Girlanda M."/>
            <person name="Hayes R.D."/>
            <person name="Keri Z."/>
            <person name="LaButti K."/>
            <person name="Lipzen A."/>
            <person name="Lombard V."/>
            <person name="Magnuson J."/>
            <person name="Maillard F."/>
            <person name="Murat C."/>
            <person name="Nolan M."/>
            <person name="Ohm R.A."/>
            <person name="Pangilinan J."/>
            <person name="Pereira M.F."/>
            <person name="Perotto S."/>
            <person name="Peter M."/>
            <person name="Pfister S."/>
            <person name="Riley R."/>
            <person name="Sitrit Y."/>
            <person name="Stielow J.B."/>
            <person name="Szollosi G."/>
            <person name="Zifcakova L."/>
            <person name="Stursova M."/>
            <person name="Spatafora J.W."/>
            <person name="Tedersoo L."/>
            <person name="Vaario L.M."/>
            <person name="Yamada A."/>
            <person name="Yan M."/>
            <person name="Wang P."/>
            <person name="Xu J."/>
            <person name="Bruns T."/>
            <person name="Baldrian P."/>
            <person name="Vilgalys R."/>
            <person name="Dunand C."/>
            <person name="Henrissat B."/>
            <person name="Grigoriev I.V."/>
            <person name="Hibbett D."/>
            <person name="Nagy L.G."/>
            <person name="Martin F.M."/>
        </authorList>
    </citation>
    <scope>NUCLEOTIDE SEQUENCE</scope>
    <source>
        <strain evidence="1">P2</strain>
    </source>
</reference>
<dbReference type="Proteomes" id="UP000886501">
    <property type="component" value="Unassembled WGS sequence"/>
</dbReference>
<keyword evidence="2" id="KW-1185">Reference proteome</keyword>
<protein>
    <submittedName>
        <fullName evidence="1">Uncharacterized protein</fullName>
    </submittedName>
</protein>
<organism evidence="1 2">
    <name type="scientific">Thelephora ganbajun</name>
    <name type="common">Ganba fungus</name>
    <dbReference type="NCBI Taxonomy" id="370292"/>
    <lineage>
        <taxon>Eukaryota</taxon>
        <taxon>Fungi</taxon>
        <taxon>Dikarya</taxon>
        <taxon>Basidiomycota</taxon>
        <taxon>Agaricomycotina</taxon>
        <taxon>Agaricomycetes</taxon>
        <taxon>Thelephorales</taxon>
        <taxon>Thelephoraceae</taxon>
        <taxon>Thelephora</taxon>
    </lineage>
</organism>
<evidence type="ECO:0000313" key="2">
    <source>
        <dbReference type="Proteomes" id="UP000886501"/>
    </source>
</evidence>
<reference evidence="1" key="1">
    <citation type="submission" date="2019-10" db="EMBL/GenBank/DDBJ databases">
        <authorList>
            <consortium name="DOE Joint Genome Institute"/>
            <person name="Kuo A."/>
            <person name="Miyauchi S."/>
            <person name="Kiss E."/>
            <person name="Drula E."/>
            <person name="Kohler A."/>
            <person name="Sanchez-Garcia M."/>
            <person name="Andreopoulos B."/>
            <person name="Barry K.W."/>
            <person name="Bonito G."/>
            <person name="Buee M."/>
            <person name="Carver A."/>
            <person name="Chen C."/>
            <person name="Cichocki N."/>
            <person name="Clum A."/>
            <person name="Culley D."/>
            <person name="Crous P.W."/>
            <person name="Fauchery L."/>
            <person name="Girlanda M."/>
            <person name="Hayes R."/>
            <person name="Keri Z."/>
            <person name="Labutti K."/>
            <person name="Lipzen A."/>
            <person name="Lombard V."/>
            <person name="Magnuson J."/>
            <person name="Maillard F."/>
            <person name="Morin E."/>
            <person name="Murat C."/>
            <person name="Nolan M."/>
            <person name="Ohm R."/>
            <person name="Pangilinan J."/>
            <person name="Pereira M."/>
            <person name="Perotto S."/>
            <person name="Peter M."/>
            <person name="Riley R."/>
            <person name="Sitrit Y."/>
            <person name="Stielow B."/>
            <person name="Szollosi G."/>
            <person name="Zifcakova L."/>
            <person name="Stursova M."/>
            <person name="Spatafora J.W."/>
            <person name="Tedersoo L."/>
            <person name="Vaario L.-M."/>
            <person name="Yamada A."/>
            <person name="Yan M."/>
            <person name="Wang P."/>
            <person name="Xu J."/>
            <person name="Bruns T."/>
            <person name="Baldrian P."/>
            <person name="Vilgalys R."/>
            <person name="Henrissat B."/>
            <person name="Grigoriev I.V."/>
            <person name="Hibbett D."/>
            <person name="Nagy L.G."/>
            <person name="Martin F.M."/>
        </authorList>
    </citation>
    <scope>NUCLEOTIDE SEQUENCE</scope>
    <source>
        <strain evidence="1">P2</strain>
    </source>
</reference>
<evidence type="ECO:0000313" key="1">
    <source>
        <dbReference type="EMBL" id="KAF9651478.1"/>
    </source>
</evidence>
<accession>A0ACB6ZPY0</accession>
<proteinExistence type="predicted"/>
<sequence length="118" mass="13502">MGIFDSKPLNTTPLNNKLRKNPLLFGVPFVMIMVVASYALVPFTQTKYELQDRKISNVSKEQELGLGNRKRKFDIREEYFASKLSAKAAEDWEPKRIERPAGTPEWGVPPPESPRKQP</sequence>
<dbReference type="EMBL" id="MU117975">
    <property type="protein sequence ID" value="KAF9651478.1"/>
    <property type="molecule type" value="Genomic_DNA"/>
</dbReference>
<comment type="caution">
    <text evidence="1">The sequence shown here is derived from an EMBL/GenBank/DDBJ whole genome shotgun (WGS) entry which is preliminary data.</text>
</comment>
<gene>
    <name evidence="1" type="ORF">BDM02DRAFT_3184482</name>
</gene>
<name>A0ACB6ZPY0_THEGA</name>